<keyword evidence="1" id="KW-0472">Membrane</keyword>
<dbReference type="AlphaFoldDB" id="A0A2X3BFT3"/>
<accession>A0A2X3BFT3</accession>
<sequence length="30" mass="3305">MIYGIILVGFSLVALAFCTWFIGKSLAKNK</sequence>
<organism evidence="2 3">
    <name type="scientific">Helicobacter fennelliae</name>
    <dbReference type="NCBI Taxonomy" id="215"/>
    <lineage>
        <taxon>Bacteria</taxon>
        <taxon>Pseudomonadati</taxon>
        <taxon>Campylobacterota</taxon>
        <taxon>Epsilonproteobacteria</taxon>
        <taxon>Campylobacterales</taxon>
        <taxon>Helicobacteraceae</taxon>
        <taxon>Helicobacter</taxon>
    </lineage>
</organism>
<keyword evidence="1" id="KW-0812">Transmembrane</keyword>
<proteinExistence type="predicted"/>
<dbReference type="EMBL" id="UAWL01000006">
    <property type="protein sequence ID" value="SQB99493.1"/>
    <property type="molecule type" value="Genomic_DNA"/>
</dbReference>
<reference evidence="2 3" key="1">
    <citation type="submission" date="2018-06" db="EMBL/GenBank/DDBJ databases">
        <authorList>
            <consortium name="Pathogen Informatics"/>
            <person name="Doyle S."/>
        </authorList>
    </citation>
    <scope>NUCLEOTIDE SEQUENCE [LARGE SCALE GENOMIC DNA]</scope>
    <source>
        <strain evidence="2 3">NCTC13102</strain>
    </source>
</reference>
<evidence type="ECO:0000256" key="1">
    <source>
        <dbReference type="SAM" id="Phobius"/>
    </source>
</evidence>
<keyword evidence="1" id="KW-1133">Transmembrane helix</keyword>
<evidence type="ECO:0000313" key="3">
    <source>
        <dbReference type="Proteomes" id="UP000250166"/>
    </source>
</evidence>
<gene>
    <name evidence="2" type="ORF">NCTC13102_01818</name>
</gene>
<evidence type="ECO:0000313" key="2">
    <source>
        <dbReference type="EMBL" id="SQB99493.1"/>
    </source>
</evidence>
<protein>
    <submittedName>
        <fullName evidence="2">Uncharacterized protein</fullName>
    </submittedName>
</protein>
<dbReference type="Proteomes" id="UP000250166">
    <property type="component" value="Unassembled WGS sequence"/>
</dbReference>
<name>A0A2X3BFT3_9HELI</name>
<feature type="transmembrane region" description="Helical" evidence="1">
    <location>
        <begin position="6"/>
        <end position="23"/>
    </location>
</feature>